<comment type="caution">
    <text evidence="1">The sequence shown here is derived from an EMBL/GenBank/DDBJ whole genome shotgun (WGS) entry which is preliminary data.</text>
</comment>
<dbReference type="Proteomes" id="UP000824469">
    <property type="component" value="Unassembled WGS sequence"/>
</dbReference>
<dbReference type="EMBL" id="JAHRHJ020000003">
    <property type="protein sequence ID" value="KAH9322870.1"/>
    <property type="molecule type" value="Genomic_DNA"/>
</dbReference>
<name>A0AA38GIX8_TAXCH</name>
<keyword evidence="2" id="KW-1185">Reference proteome</keyword>
<proteinExistence type="predicted"/>
<feature type="non-terminal residue" evidence="1">
    <location>
        <position position="58"/>
    </location>
</feature>
<gene>
    <name evidence="1" type="ORF">KI387_017509</name>
</gene>
<reference evidence="1 2" key="1">
    <citation type="journal article" date="2021" name="Nat. Plants">
        <title>The Taxus genome provides insights into paclitaxel biosynthesis.</title>
        <authorList>
            <person name="Xiong X."/>
            <person name="Gou J."/>
            <person name="Liao Q."/>
            <person name="Li Y."/>
            <person name="Zhou Q."/>
            <person name="Bi G."/>
            <person name="Li C."/>
            <person name="Du R."/>
            <person name="Wang X."/>
            <person name="Sun T."/>
            <person name="Guo L."/>
            <person name="Liang H."/>
            <person name="Lu P."/>
            <person name="Wu Y."/>
            <person name="Zhang Z."/>
            <person name="Ro D.K."/>
            <person name="Shang Y."/>
            <person name="Huang S."/>
            <person name="Yan J."/>
        </authorList>
    </citation>
    <scope>NUCLEOTIDE SEQUENCE [LARGE SCALE GENOMIC DNA]</scope>
    <source>
        <strain evidence="1">Ta-2019</strain>
    </source>
</reference>
<sequence>GEDLETREMDDGDAVALDSVDAGQEEEAFPREIIATLSTTLIYKAFRIRGVMQGQRVG</sequence>
<dbReference type="AlphaFoldDB" id="A0AA38GIX8"/>
<organism evidence="1 2">
    <name type="scientific">Taxus chinensis</name>
    <name type="common">Chinese yew</name>
    <name type="synonym">Taxus wallichiana var. chinensis</name>
    <dbReference type="NCBI Taxonomy" id="29808"/>
    <lineage>
        <taxon>Eukaryota</taxon>
        <taxon>Viridiplantae</taxon>
        <taxon>Streptophyta</taxon>
        <taxon>Embryophyta</taxon>
        <taxon>Tracheophyta</taxon>
        <taxon>Spermatophyta</taxon>
        <taxon>Pinopsida</taxon>
        <taxon>Pinidae</taxon>
        <taxon>Conifers II</taxon>
        <taxon>Cupressales</taxon>
        <taxon>Taxaceae</taxon>
        <taxon>Taxus</taxon>
    </lineage>
</organism>
<evidence type="ECO:0000313" key="2">
    <source>
        <dbReference type="Proteomes" id="UP000824469"/>
    </source>
</evidence>
<accession>A0AA38GIX8</accession>
<feature type="non-terminal residue" evidence="1">
    <location>
        <position position="1"/>
    </location>
</feature>
<evidence type="ECO:0000313" key="1">
    <source>
        <dbReference type="EMBL" id="KAH9322870.1"/>
    </source>
</evidence>
<protein>
    <submittedName>
        <fullName evidence="1">Uncharacterized protein</fullName>
    </submittedName>
</protein>